<dbReference type="Proteomes" id="UP000245626">
    <property type="component" value="Unassembled WGS sequence"/>
</dbReference>
<name>A0ACD0NKX7_9BASI</name>
<evidence type="ECO:0000313" key="2">
    <source>
        <dbReference type="Proteomes" id="UP000245626"/>
    </source>
</evidence>
<accession>A0ACD0NKX7</accession>
<evidence type="ECO:0000313" key="1">
    <source>
        <dbReference type="EMBL" id="PWN46471.1"/>
    </source>
</evidence>
<keyword evidence="2" id="KW-1185">Reference proteome</keyword>
<protein>
    <submittedName>
        <fullName evidence="1">Uncharacterized protein</fullName>
    </submittedName>
</protein>
<proteinExistence type="predicted"/>
<sequence>MNPLLFSFPPPPLPPVGVRLPAPRLPPLPSSPYGKRPVQPALLSSDHPPPFLFPQSKKDSKKERQKRLLHPSSPRQRTRFTQGA</sequence>
<organism evidence="1 2">
    <name type="scientific">Violaceomyces palustris</name>
    <dbReference type="NCBI Taxonomy" id="1673888"/>
    <lineage>
        <taxon>Eukaryota</taxon>
        <taxon>Fungi</taxon>
        <taxon>Dikarya</taxon>
        <taxon>Basidiomycota</taxon>
        <taxon>Ustilaginomycotina</taxon>
        <taxon>Ustilaginomycetes</taxon>
        <taxon>Violaceomycetales</taxon>
        <taxon>Violaceomycetaceae</taxon>
        <taxon>Violaceomyces</taxon>
    </lineage>
</organism>
<gene>
    <name evidence="1" type="ORF">IE53DRAFT_391331</name>
</gene>
<reference evidence="1 2" key="1">
    <citation type="journal article" date="2018" name="Mol. Biol. Evol.">
        <title>Broad Genomic Sampling Reveals a Smut Pathogenic Ancestry of the Fungal Clade Ustilaginomycotina.</title>
        <authorList>
            <person name="Kijpornyongpan T."/>
            <person name="Mondo S.J."/>
            <person name="Barry K."/>
            <person name="Sandor L."/>
            <person name="Lee J."/>
            <person name="Lipzen A."/>
            <person name="Pangilinan J."/>
            <person name="LaButti K."/>
            <person name="Hainaut M."/>
            <person name="Henrissat B."/>
            <person name="Grigoriev I.V."/>
            <person name="Spatafora J.W."/>
            <person name="Aime M.C."/>
        </authorList>
    </citation>
    <scope>NUCLEOTIDE SEQUENCE [LARGE SCALE GENOMIC DNA]</scope>
    <source>
        <strain evidence="1 2">SA 807</strain>
    </source>
</reference>
<dbReference type="EMBL" id="KZ821030">
    <property type="protein sequence ID" value="PWN46471.1"/>
    <property type="molecule type" value="Genomic_DNA"/>
</dbReference>